<comment type="similarity">
    <text evidence="1">Belongs to the short-chain dehydrogenases/reductases (SDR) family.</text>
</comment>
<evidence type="ECO:0000313" key="3">
    <source>
        <dbReference type="EMBL" id="MCY3052938.1"/>
    </source>
</evidence>
<dbReference type="PRINTS" id="PR00080">
    <property type="entry name" value="SDRFAMILY"/>
</dbReference>
<dbReference type="KEGG" id="aun:AWM73_08110"/>
<dbReference type="GeneID" id="35766955"/>
<keyword evidence="6" id="KW-1185">Reference proteome</keyword>
<dbReference type="GO" id="GO:0016616">
    <property type="term" value="F:oxidoreductase activity, acting on the CH-OH group of donors, NAD or NADP as acceptor"/>
    <property type="evidence" value="ECO:0007669"/>
    <property type="project" value="TreeGrafter"/>
</dbReference>
<dbReference type="InterPro" id="IPR020904">
    <property type="entry name" value="Sc_DH/Rdtase_CS"/>
</dbReference>
<evidence type="ECO:0000313" key="5">
    <source>
        <dbReference type="Proteomes" id="UP000594771"/>
    </source>
</evidence>
<dbReference type="Pfam" id="PF13561">
    <property type="entry name" value="adh_short_C2"/>
    <property type="match status" value="1"/>
</dbReference>
<dbReference type="OrthoDB" id="9805904at2"/>
<dbReference type="Proteomes" id="UP001069145">
    <property type="component" value="Unassembled WGS sequence"/>
</dbReference>
<evidence type="ECO:0000256" key="2">
    <source>
        <dbReference type="ARBA" id="ARBA00023002"/>
    </source>
</evidence>
<dbReference type="Proteomes" id="UP000594771">
    <property type="component" value="Chromosome"/>
</dbReference>
<reference evidence="3" key="2">
    <citation type="submission" date="2022-09" db="EMBL/GenBank/DDBJ databases">
        <title>Aerococcus urinae taxonomy study.</title>
        <authorList>
            <person name="Christensen J."/>
            <person name="Senneby E."/>
        </authorList>
    </citation>
    <scope>NUCLEOTIDE SEQUENCE</scope>
    <source>
        <strain evidence="3">NLD-066-U95</strain>
    </source>
</reference>
<protein>
    <submittedName>
        <fullName evidence="4">SDR family oxidoreductase</fullName>
    </submittedName>
</protein>
<dbReference type="InterPro" id="IPR002347">
    <property type="entry name" value="SDR_fam"/>
</dbReference>
<dbReference type="AlphaFoldDB" id="A0A0X8FFN0"/>
<evidence type="ECO:0000313" key="6">
    <source>
        <dbReference type="Proteomes" id="UP001069145"/>
    </source>
</evidence>
<dbReference type="InterPro" id="IPR036291">
    <property type="entry name" value="NAD(P)-bd_dom_sf"/>
</dbReference>
<dbReference type="PROSITE" id="PS00061">
    <property type="entry name" value="ADH_SHORT"/>
    <property type="match status" value="1"/>
</dbReference>
<reference evidence="4 5" key="1">
    <citation type="submission" date="2020-12" db="EMBL/GenBank/DDBJ databases">
        <title>FDA dAtabase for Regulatory Grade micrObial Sequences (FDA-ARGOS): Supporting development and validation of Infectious Disease Dx tests.</title>
        <authorList>
            <person name="Sproer C."/>
            <person name="Gronow S."/>
            <person name="Severitt S."/>
            <person name="Schroder I."/>
            <person name="Tallon L."/>
            <person name="Sadzewicz L."/>
            <person name="Zhao X."/>
            <person name="Boylan J."/>
            <person name="Ott S."/>
            <person name="Bowen H."/>
            <person name="Vavikolanu K."/>
            <person name="Mehta A."/>
            <person name="Aluvathingal J."/>
            <person name="Nadendla S."/>
            <person name="Lowell S."/>
            <person name="Myers T."/>
            <person name="Yan Y."/>
            <person name="Sichtig H."/>
        </authorList>
    </citation>
    <scope>NUCLEOTIDE SEQUENCE [LARGE SCALE GENOMIC DNA]</scope>
    <source>
        <strain evidence="4 5">FDAARGOS_911</strain>
    </source>
</reference>
<dbReference type="RefSeq" id="WP_060778872.1">
    <property type="nucleotide sequence ID" value="NZ_CAJHLF010000004.1"/>
</dbReference>
<dbReference type="Gene3D" id="3.40.50.720">
    <property type="entry name" value="NAD(P)-binding Rossmann-like Domain"/>
    <property type="match status" value="1"/>
</dbReference>
<dbReference type="EMBL" id="JAOTML010000002">
    <property type="protein sequence ID" value="MCY3052938.1"/>
    <property type="molecule type" value="Genomic_DNA"/>
</dbReference>
<keyword evidence="2" id="KW-0560">Oxidoreductase</keyword>
<dbReference type="FunFam" id="3.40.50.720:FF:000084">
    <property type="entry name" value="Short-chain dehydrogenase reductase"/>
    <property type="match status" value="1"/>
</dbReference>
<dbReference type="PANTHER" id="PTHR42760">
    <property type="entry name" value="SHORT-CHAIN DEHYDROGENASES/REDUCTASES FAMILY MEMBER"/>
    <property type="match status" value="1"/>
</dbReference>
<dbReference type="SUPFAM" id="SSF51735">
    <property type="entry name" value="NAD(P)-binding Rossmann-fold domains"/>
    <property type="match status" value="1"/>
</dbReference>
<organism evidence="4 5">
    <name type="scientific">Aerococcus urinae</name>
    <dbReference type="NCBI Taxonomy" id="1376"/>
    <lineage>
        <taxon>Bacteria</taxon>
        <taxon>Bacillati</taxon>
        <taxon>Bacillota</taxon>
        <taxon>Bacilli</taxon>
        <taxon>Lactobacillales</taxon>
        <taxon>Aerococcaceae</taxon>
        <taxon>Aerococcus</taxon>
    </lineage>
</organism>
<dbReference type="GO" id="GO:0006633">
    <property type="term" value="P:fatty acid biosynthetic process"/>
    <property type="evidence" value="ECO:0007669"/>
    <property type="project" value="TreeGrafter"/>
</dbReference>
<accession>A0A0X8FFN0</accession>
<dbReference type="PANTHER" id="PTHR42760:SF133">
    <property type="entry name" value="3-OXOACYL-[ACYL-CARRIER-PROTEIN] REDUCTASE"/>
    <property type="match status" value="1"/>
</dbReference>
<dbReference type="EMBL" id="CP065662">
    <property type="protein sequence ID" value="QPS01853.1"/>
    <property type="molecule type" value="Genomic_DNA"/>
</dbReference>
<sequence>MFDLSNRVAVVTGGGTGIGKQFATALAGQGAKVAILSRRQEVLDEAAKEIAEKTGSEVFPISTDVTDPESIKDTHQAILDKFGKVDILVNNAGGGNNAPLAEITDEAWHKTFNLDVDGMMYMTREFGAKMVENGYGRVINIASILGFGGLPELPIIDYAAAKGAVVNFTRAAATEWATTGVTVNAIAPGFFASEANNPEAMEAMNDFIELRTPMKRPGKPGELASAVVFLAADESTYVTGQIVGVDGGWTAI</sequence>
<evidence type="ECO:0000313" key="4">
    <source>
        <dbReference type="EMBL" id="QPS01853.1"/>
    </source>
</evidence>
<evidence type="ECO:0000256" key="1">
    <source>
        <dbReference type="ARBA" id="ARBA00006484"/>
    </source>
</evidence>
<dbReference type="GO" id="GO:0048038">
    <property type="term" value="F:quinone binding"/>
    <property type="evidence" value="ECO:0007669"/>
    <property type="project" value="TreeGrafter"/>
</dbReference>
<dbReference type="PRINTS" id="PR00081">
    <property type="entry name" value="GDHRDH"/>
</dbReference>
<name>A0A0X8FFN0_9LACT</name>
<gene>
    <name evidence="4" type="ORF">I6G68_01905</name>
    <name evidence="3" type="ORF">ODY43_02955</name>
</gene>
<dbReference type="GO" id="GO:0008206">
    <property type="term" value="P:bile acid metabolic process"/>
    <property type="evidence" value="ECO:0007669"/>
    <property type="project" value="UniProtKB-ARBA"/>
</dbReference>
<proteinExistence type="inferred from homology"/>